<comment type="caution">
    <text evidence="1">The sequence shown here is derived from an EMBL/GenBank/DDBJ whole genome shotgun (WGS) entry which is preliminary data.</text>
</comment>
<dbReference type="RefSeq" id="WP_023509848.1">
    <property type="nucleotide sequence ID" value="NZ_AWTC01000006.1"/>
</dbReference>
<dbReference type="eggNOG" id="ENOG50322RC">
    <property type="taxonomic scope" value="Bacteria"/>
</dbReference>
<accession>V6IXG7</accession>
<proteinExistence type="predicted"/>
<dbReference type="OrthoDB" id="2087266at2"/>
<gene>
    <name evidence="1" type="ORF">P343_07890</name>
</gene>
<organism evidence="1 2">
    <name type="scientific">Sporolactobacillus laevolacticus DSM 442</name>
    <dbReference type="NCBI Taxonomy" id="1395513"/>
    <lineage>
        <taxon>Bacteria</taxon>
        <taxon>Bacillati</taxon>
        <taxon>Bacillota</taxon>
        <taxon>Bacilli</taxon>
        <taxon>Bacillales</taxon>
        <taxon>Sporolactobacillaceae</taxon>
        <taxon>Sporolactobacillus</taxon>
    </lineage>
</organism>
<dbReference type="PATRIC" id="fig|1395513.3.peg.1601"/>
<dbReference type="STRING" id="1395513.P343_07890"/>
<sequence>MIKDWLSKITDRYTKDQDSNIGKVLHLISDEVDDLSDTLNTVEHWKDLSNAKGATLDLIGADFSQPRGQTSDEIYRSLIIAKIVQNQSDGTYDKMIEAIALTLGCTKTDVSIRSLVETGDDEPAAVSIEKAPLARLSAIGLSGNQFVQIVQKIVGAGIRVSRVNLSGTFRFANAYDSPDISVTYGFGTIYDQVDQSGGLLGELFDDNENNELPI</sequence>
<dbReference type="Proteomes" id="UP000018296">
    <property type="component" value="Unassembled WGS sequence"/>
</dbReference>
<evidence type="ECO:0008006" key="3">
    <source>
        <dbReference type="Google" id="ProtNLM"/>
    </source>
</evidence>
<protein>
    <recommendedName>
        <fullName evidence="3">DUF2612 domain-containing protein</fullName>
    </recommendedName>
</protein>
<dbReference type="EMBL" id="AWTC01000006">
    <property type="protein sequence ID" value="EST12037.1"/>
    <property type="molecule type" value="Genomic_DNA"/>
</dbReference>
<evidence type="ECO:0000313" key="1">
    <source>
        <dbReference type="EMBL" id="EST12037.1"/>
    </source>
</evidence>
<dbReference type="AlphaFoldDB" id="V6IXG7"/>
<keyword evidence="2" id="KW-1185">Reference proteome</keyword>
<evidence type="ECO:0000313" key="2">
    <source>
        <dbReference type="Proteomes" id="UP000018296"/>
    </source>
</evidence>
<name>V6IXG7_9BACL</name>
<reference evidence="1 2" key="1">
    <citation type="journal article" date="2013" name="Genome Announc.">
        <title>Genome Sequence of Sporolactobacillus laevolacticus DSM442, an Efficient Polymer-Grade D-Lactate Producer from Agricultural Waste Cottonseed as a Nitrogen Source.</title>
        <authorList>
            <person name="Wang H."/>
            <person name="Wang L."/>
            <person name="Ju J."/>
            <person name="Yu B."/>
            <person name="Ma Y."/>
        </authorList>
    </citation>
    <scope>NUCLEOTIDE SEQUENCE [LARGE SCALE GENOMIC DNA]</scope>
    <source>
        <strain evidence="1 2">DSM 442</strain>
    </source>
</reference>